<dbReference type="EMBL" id="SSMC01000001">
    <property type="protein sequence ID" value="THD68767.1"/>
    <property type="molecule type" value="Genomic_DNA"/>
</dbReference>
<proteinExistence type="predicted"/>
<dbReference type="InterPro" id="IPR025411">
    <property type="entry name" value="DUF4136"/>
</dbReference>
<feature type="chain" id="PRO_5020634349" evidence="1">
    <location>
        <begin position="26"/>
        <end position="191"/>
    </location>
</feature>
<dbReference type="RefSeq" id="WP_136334256.1">
    <property type="nucleotide sequence ID" value="NZ_QXMP01000007.1"/>
</dbReference>
<accession>A0A4S3M3Q8</accession>
<dbReference type="Gene3D" id="3.30.160.670">
    <property type="match status" value="1"/>
</dbReference>
<gene>
    <name evidence="3" type="ORF">E7Z59_00085</name>
</gene>
<evidence type="ECO:0000313" key="4">
    <source>
        <dbReference type="Proteomes" id="UP000305939"/>
    </source>
</evidence>
<organism evidence="3 4">
    <name type="scientific">Robertkochia marina</name>
    <dbReference type="NCBI Taxonomy" id="1227945"/>
    <lineage>
        <taxon>Bacteria</taxon>
        <taxon>Pseudomonadati</taxon>
        <taxon>Bacteroidota</taxon>
        <taxon>Flavobacteriia</taxon>
        <taxon>Flavobacteriales</taxon>
        <taxon>Flavobacteriaceae</taxon>
        <taxon>Robertkochia</taxon>
    </lineage>
</organism>
<dbReference type="OrthoDB" id="5432251at2"/>
<feature type="signal peptide" evidence="1">
    <location>
        <begin position="1"/>
        <end position="25"/>
    </location>
</feature>
<reference evidence="3 4" key="1">
    <citation type="submission" date="2019-04" db="EMBL/GenBank/DDBJ databases">
        <title>Draft genome sequence of Robertkochia marina CC-AMO-30D.</title>
        <authorList>
            <person name="Hameed A."/>
            <person name="Lin S.-Y."/>
            <person name="Shahina M."/>
            <person name="Lai W.-A."/>
            <person name="Young C.-C."/>
        </authorList>
    </citation>
    <scope>NUCLEOTIDE SEQUENCE [LARGE SCALE GENOMIC DNA]</scope>
    <source>
        <strain evidence="3 4">CC-AMO-30D</strain>
    </source>
</reference>
<dbReference type="PROSITE" id="PS51257">
    <property type="entry name" value="PROKAR_LIPOPROTEIN"/>
    <property type="match status" value="1"/>
</dbReference>
<evidence type="ECO:0000259" key="2">
    <source>
        <dbReference type="Pfam" id="PF13590"/>
    </source>
</evidence>
<dbReference type="Pfam" id="PF13590">
    <property type="entry name" value="DUF4136"/>
    <property type="match status" value="1"/>
</dbReference>
<comment type="caution">
    <text evidence="3">The sequence shown here is derived from an EMBL/GenBank/DDBJ whole genome shotgun (WGS) entry which is preliminary data.</text>
</comment>
<evidence type="ECO:0000256" key="1">
    <source>
        <dbReference type="SAM" id="SignalP"/>
    </source>
</evidence>
<feature type="domain" description="DUF4136" evidence="2">
    <location>
        <begin position="25"/>
        <end position="182"/>
    </location>
</feature>
<protein>
    <submittedName>
        <fullName evidence="3">DUF4136 domain-containing protein</fullName>
    </submittedName>
</protein>
<dbReference type="AlphaFoldDB" id="A0A4S3M3Q8"/>
<sequence>MKTLKLTLSLVVLVGLLTGCTSVRVATDYDRMADFDQYKTFAFYKPGIDRANISDLDKKRILRSIQNELVNRGYQKSSNPDMLISIFTSERDRVTVYNNAGWGWGWGWGWGPGWGPGWGGAYGSTVSTNTEGSLYIDLIDTKRKELVWQGKGTGDLITNGDITKKEERIALFVNEILGEFPPPIKAETAGN</sequence>
<name>A0A4S3M3Q8_9FLAO</name>
<keyword evidence="1" id="KW-0732">Signal</keyword>
<evidence type="ECO:0000313" key="3">
    <source>
        <dbReference type="EMBL" id="THD68767.1"/>
    </source>
</evidence>
<keyword evidence="4" id="KW-1185">Reference proteome</keyword>
<dbReference type="Proteomes" id="UP000305939">
    <property type="component" value="Unassembled WGS sequence"/>
</dbReference>